<keyword evidence="2" id="KW-0732">Signal</keyword>
<keyword evidence="1" id="KW-1133">Transmembrane helix</keyword>
<keyword evidence="1" id="KW-0472">Membrane</keyword>
<sequence>MFLYTSCFFCLVLFFCSSFSNQAFAYLDPGAGSYIFQILLAFFIGSIYSIKVFISKASKKIPRFKEKKDAK</sequence>
<dbReference type="EMBL" id="MEUA01000005">
    <property type="protein sequence ID" value="OGC16678.1"/>
    <property type="molecule type" value="Genomic_DNA"/>
</dbReference>
<proteinExistence type="predicted"/>
<feature type="chain" id="PRO_5009514384" evidence="2">
    <location>
        <begin position="26"/>
        <end position="71"/>
    </location>
</feature>
<name>A0A1F4S8A7_UNCSA</name>
<comment type="caution">
    <text evidence="3">The sequence shown here is derived from an EMBL/GenBank/DDBJ whole genome shotgun (WGS) entry which is preliminary data.</text>
</comment>
<dbReference type="Proteomes" id="UP000177905">
    <property type="component" value="Unassembled WGS sequence"/>
</dbReference>
<feature type="transmembrane region" description="Helical" evidence="1">
    <location>
        <begin position="35"/>
        <end position="54"/>
    </location>
</feature>
<protein>
    <submittedName>
        <fullName evidence="3">Uncharacterized protein</fullName>
    </submittedName>
</protein>
<evidence type="ECO:0000313" key="3">
    <source>
        <dbReference type="EMBL" id="OGC16678.1"/>
    </source>
</evidence>
<dbReference type="AlphaFoldDB" id="A0A1F4S8A7"/>
<evidence type="ECO:0000256" key="1">
    <source>
        <dbReference type="SAM" id="Phobius"/>
    </source>
</evidence>
<evidence type="ECO:0000313" key="4">
    <source>
        <dbReference type="Proteomes" id="UP000177905"/>
    </source>
</evidence>
<reference evidence="3 4" key="1">
    <citation type="journal article" date="2016" name="Nat. Commun.">
        <title>Thousands of microbial genomes shed light on interconnected biogeochemical processes in an aquifer system.</title>
        <authorList>
            <person name="Anantharaman K."/>
            <person name="Brown C.T."/>
            <person name="Hug L.A."/>
            <person name="Sharon I."/>
            <person name="Castelle C.J."/>
            <person name="Probst A.J."/>
            <person name="Thomas B.C."/>
            <person name="Singh A."/>
            <person name="Wilkins M.J."/>
            <person name="Karaoz U."/>
            <person name="Brodie E.L."/>
            <person name="Williams K.H."/>
            <person name="Hubbard S.S."/>
            <person name="Banfield J.F."/>
        </authorList>
    </citation>
    <scope>NUCLEOTIDE SEQUENCE [LARGE SCALE GENOMIC DNA]</scope>
</reference>
<gene>
    <name evidence="3" type="ORF">A2290_03655</name>
</gene>
<evidence type="ECO:0000256" key="2">
    <source>
        <dbReference type="SAM" id="SignalP"/>
    </source>
</evidence>
<keyword evidence="1" id="KW-0812">Transmembrane</keyword>
<organism evidence="3 4">
    <name type="scientific">candidate division WOR-1 bacterium RIFOXYB2_FULL_36_35</name>
    <dbReference type="NCBI Taxonomy" id="1802578"/>
    <lineage>
        <taxon>Bacteria</taxon>
        <taxon>Bacillati</taxon>
        <taxon>Saganbacteria</taxon>
    </lineage>
</organism>
<accession>A0A1F4S8A7</accession>
<feature type="signal peptide" evidence="2">
    <location>
        <begin position="1"/>
        <end position="25"/>
    </location>
</feature>